<evidence type="ECO:0008006" key="6">
    <source>
        <dbReference type="Google" id="ProtNLM"/>
    </source>
</evidence>
<dbReference type="Proteomes" id="UP001527866">
    <property type="component" value="Unassembled WGS sequence"/>
</dbReference>
<keyword evidence="2" id="KW-0472">Membrane</keyword>
<feature type="chain" id="PRO_5046704246" description="LPXTG cell wall anchor domain-containing protein" evidence="3">
    <location>
        <begin position="33"/>
        <end position="285"/>
    </location>
</feature>
<organism evidence="4 5">
    <name type="scientific">Nocardiopsis endophytica</name>
    <dbReference type="NCBI Taxonomy" id="3018445"/>
    <lineage>
        <taxon>Bacteria</taxon>
        <taxon>Bacillati</taxon>
        <taxon>Actinomycetota</taxon>
        <taxon>Actinomycetes</taxon>
        <taxon>Streptosporangiales</taxon>
        <taxon>Nocardiopsidaceae</taxon>
        <taxon>Nocardiopsis</taxon>
    </lineage>
</organism>
<sequence length="285" mass="28991">MNHALRTRVGGFAAGALLFAGAALALTGTASAAPADPADLPEEAEKTAGPPGDNGTVKVHDPQTPPEDMRNEPHVCTFTLVGSNFDGEQQVWWKIRTWPPGDGSKERPVVLEGDLALDGEGHGETEEYELPDGHYKLFWNFDGENGRAKQKVFWVDCGDEEPGQPGEEAPEEPETPGEEGETPGEPAPEESPGAEEPGDGAPGEEDGERQNPPAEEGDAPSPSPEEEGPAPSAGGDDGSSGGLPVTGAALGGIVAAGAVAVGGGAAAMVLARKRKAAAPGEGAQG</sequence>
<evidence type="ECO:0000256" key="2">
    <source>
        <dbReference type="SAM" id="Phobius"/>
    </source>
</evidence>
<feature type="signal peptide" evidence="3">
    <location>
        <begin position="1"/>
        <end position="32"/>
    </location>
</feature>
<gene>
    <name evidence="4" type="ORF">O4J56_13710</name>
</gene>
<protein>
    <recommendedName>
        <fullName evidence="6">LPXTG cell wall anchor domain-containing protein</fullName>
    </recommendedName>
</protein>
<keyword evidence="3" id="KW-0732">Signal</keyword>
<proteinExistence type="predicted"/>
<evidence type="ECO:0000313" key="5">
    <source>
        <dbReference type="Proteomes" id="UP001527866"/>
    </source>
</evidence>
<keyword evidence="2" id="KW-1133">Transmembrane helix</keyword>
<keyword evidence="2" id="KW-0812">Transmembrane</keyword>
<evidence type="ECO:0000256" key="1">
    <source>
        <dbReference type="SAM" id="MobiDB-lite"/>
    </source>
</evidence>
<evidence type="ECO:0000256" key="3">
    <source>
        <dbReference type="SAM" id="SignalP"/>
    </source>
</evidence>
<feature type="compositionally biased region" description="Acidic residues" evidence="1">
    <location>
        <begin position="192"/>
        <end position="207"/>
    </location>
</feature>
<dbReference type="EMBL" id="JAQFWQ010000034">
    <property type="protein sequence ID" value="MDA2811692.1"/>
    <property type="molecule type" value="Genomic_DNA"/>
</dbReference>
<accession>A0ABT4U5S2</accession>
<feature type="compositionally biased region" description="Acidic residues" evidence="1">
    <location>
        <begin position="157"/>
        <end position="182"/>
    </location>
</feature>
<feature type="region of interest" description="Disordered" evidence="1">
    <location>
        <begin position="32"/>
        <end position="70"/>
    </location>
</feature>
<reference evidence="4 5" key="1">
    <citation type="submission" date="2023-01" db="EMBL/GenBank/DDBJ databases">
        <title>Draft genome sequence of Nocardiopsis sp. RSe5-2 isolated from halophytes.</title>
        <authorList>
            <person name="Duangmal K."/>
            <person name="Chantavorakit T."/>
        </authorList>
    </citation>
    <scope>NUCLEOTIDE SEQUENCE [LARGE SCALE GENOMIC DNA]</scope>
    <source>
        <strain evidence="4 5">RSe5-2</strain>
    </source>
</reference>
<name>A0ABT4U5S2_9ACTN</name>
<feature type="transmembrane region" description="Helical" evidence="2">
    <location>
        <begin position="249"/>
        <end position="271"/>
    </location>
</feature>
<keyword evidence="5" id="KW-1185">Reference proteome</keyword>
<dbReference type="RefSeq" id="WP_270686147.1">
    <property type="nucleotide sequence ID" value="NZ_JAQFWQ010000034.1"/>
</dbReference>
<feature type="region of interest" description="Disordered" evidence="1">
    <location>
        <begin position="157"/>
        <end position="247"/>
    </location>
</feature>
<evidence type="ECO:0000313" key="4">
    <source>
        <dbReference type="EMBL" id="MDA2811692.1"/>
    </source>
</evidence>
<comment type="caution">
    <text evidence="4">The sequence shown here is derived from an EMBL/GenBank/DDBJ whole genome shotgun (WGS) entry which is preliminary data.</text>
</comment>